<dbReference type="EMBL" id="JALNTZ010000003">
    <property type="protein sequence ID" value="KAJ3658366.1"/>
    <property type="molecule type" value="Genomic_DNA"/>
</dbReference>
<dbReference type="InterPro" id="IPR015897">
    <property type="entry name" value="CHK_kinase-like"/>
</dbReference>
<organism evidence="2 3">
    <name type="scientific">Zophobas morio</name>
    <dbReference type="NCBI Taxonomy" id="2755281"/>
    <lineage>
        <taxon>Eukaryota</taxon>
        <taxon>Metazoa</taxon>
        <taxon>Ecdysozoa</taxon>
        <taxon>Arthropoda</taxon>
        <taxon>Hexapoda</taxon>
        <taxon>Insecta</taxon>
        <taxon>Pterygota</taxon>
        <taxon>Neoptera</taxon>
        <taxon>Endopterygota</taxon>
        <taxon>Coleoptera</taxon>
        <taxon>Polyphaga</taxon>
        <taxon>Cucujiformia</taxon>
        <taxon>Tenebrionidae</taxon>
        <taxon>Zophobas</taxon>
    </lineage>
</organism>
<gene>
    <name evidence="2" type="ORF">Zmor_010109</name>
</gene>
<dbReference type="InterPro" id="IPR004119">
    <property type="entry name" value="EcKL"/>
</dbReference>
<dbReference type="PANTHER" id="PTHR11012">
    <property type="entry name" value="PROTEIN KINASE-LIKE DOMAIN-CONTAINING"/>
    <property type="match status" value="1"/>
</dbReference>
<name>A0AA38IN67_9CUCU</name>
<dbReference type="PANTHER" id="PTHR11012:SF55">
    <property type="entry name" value="BHLH DOMAIN-CONTAINING PROTEIN"/>
    <property type="match status" value="1"/>
</dbReference>
<dbReference type="InterPro" id="IPR011009">
    <property type="entry name" value="Kinase-like_dom_sf"/>
</dbReference>
<sequence>MKILQVSNLSDVLPKSFFKDKKLVSVQNNQFTAAGENYGSSVISIVITLQHDDSQEQEEINTVAKLLPPNQFIRNFMNSSYTFRNELGFYQTILPTLRLFQKEQTSVETLDFFPKFLGGRLSLDSSARFPDDNAIILLENLKDSGFELHDRHNGFDLEATKLILKRVAELHGVALALKTTPEFEQTLSLYFEEFRMFGGDDGLPMFQVLKNKVIKVLEEDEFCRVHMDRIRLAIDVCTTNLLLPKNVAKFRQDTFATFIHSDLWINNIMVRKHQNKIEEVKFLDMQLCEYASITKDLLFFLFTSVENSVLTQSFDQLLSFYYNELKENLEKMKCYRNEFSFDALKTEMRDVASNIGYFNIIRGMPAVFGAIDVVYEAEDLNRDRLLHQLEFSEVCKTRICLITREFIHKRWI</sequence>
<dbReference type="AlphaFoldDB" id="A0AA38IN67"/>
<dbReference type="Pfam" id="PF02958">
    <property type="entry name" value="EcKL"/>
    <property type="match status" value="1"/>
</dbReference>
<evidence type="ECO:0000313" key="2">
    <source>
        <dbReference type="EMBL" id="KAJ3658366.1"/>
    </source>
</evidence>
<evidence type="ECO:0000259" key="1">
    <source>
        <dbReference type="SMART" id="SM00587"/>
    </source>
</evidence>
<dbReference type="Gene3D" id="3.90.1200.10">
    <property type="match status" value="1"/>
</dbReference>
<dbReference type="Proteomes" id="UP001168821">
    <property type="component" value="Unassembled WGS sequence"/>
</dbReference>
<dbReference type="SMART" id="SM00587">
    <property type="entry name" value="CHK"/>
    <property type="match status" value="1"/>
</dbReference>
<dbReference type="SUPFAM" id="SSF56112">
    <property type="entry name" value="Protein kinase-like (PK-like)"/>
    <property type="match status" value="1"/>
</dbReference>
<evidence type="ECO:0000313" key="3">
    <source>
        <dbReference type="Proteomes" id="UP001168821"/>
    </source>
</evidence>
<comment type="caution">
    <text evidence="2">The sequence shown here is derived from an EMBL/GenBank/DDBJ whole genome shotgun (WGS) entry which is preliminary data.</text>
</comment>
<proteinExistence type="predicted"/>
<keyword evidence="3" id="KW-1185">Reference proteome</keyword>
<reference evidence="2" key="1">
    <citation type="journal article" date="2023" name="G3 (Bethesda)">
        <title>Whole genome assemblies of Zophobas morio and Tenebrio molitor.</title>
        <authorList>
            <person name="Kaur S."/>
            <person name="Stinson S.A."/>
            <person name="diCenzo G.C."/>
        </authorList>
    </citation>
    <scope>NUCLEOTIDE SEQUENCE</scope>
    <source>
        <strain evidence="2">QUZm001</strain>
    </source>
</reference>
<protein>
    <recommendedName>
        <fullName evidence="1">CHK kinase-like domain-containing protein</fullName>
    </recommendedName>
</protein>
<feature type="domain" description="CHK kinase-like" evidence="1">
    <location>
        <begin position="136"/>
        <end position="331"/>
    </location>
</feature>
<accession>A0AA38IN67</accession>